<evidence type="ECO:0000313" key="2">
    <source>
        <dbReference type="Proteomes" id="UP000541444"/>
    </source>
</evidence>
<comment type="caution">
    <text evidence="1">The sequence shown here is derived from an EMBL/GenBank/DDBJ whole genome shotgun (WGS) entry which is preliminary data.</text>
</comment>
<sequence length="87" mass="10404">MEEKKISVISTYLRRVAEKKDNIMIHGEPFRKVALCIERCSLETFTVKHTNEYDFVVKWCLLQQQYELNGKRCIRNKQTKLKNLKAK</sequence>
<name>A0A7J7LJU7_9MAGN</name>
<gene>
    <name evidence="1" type="ORF">GIB67_003901</name>
</gene>
<proteinExistence type="predicted"/>
<protein>
    <submittedName>
        <fullName evidence="1">Uncharacterized protein</fullName>
    </submittedName>
</protein>
<keyword evidence="2" id="KW-1185">Reference proteome</keyword>
<dbReference type="AlphaFoldDB" id="A0A7J7LJU7"/>
<organism evidence="1 2">
    <name type="scientific">Kingdonia uniflora</name>
    <dbReference type="NCBI Taxonomy" id="39325"/>
    <lineage>
        <taxon>Eukaryota</taxon>
        <taxon>Viridiplantae</taxon>
        <taxon>Streptophyta</taxon>
        <taxon>Embryophyta</taxon>
        <taxon>Tracheophyta</taxon>
        <taxon>Spermatophyta</taxon>
        <taxon>Magnoliopsida</taxon>
        <taxon>Ranunculales</taxon>
        <taxon>Circaeasteraceae</taxon>
        <taxon>Kingdonia</taxon>
    </lineage>
</organism>
<accession>A0A7J7LJU7</accession>
<reference evidence="1 2" key="1">
    <citation type="journal article" date="2020" name="IScience">
        <title>Genome Sequencing of the Endangered Kingdonia uniflora (Circaeasteraceae, Ranunculales) Reveals Potential Mechanisms of Evolutionary Specialization.</title>
        <authorList>
            <person name="Sun Y."/>
            <person name="Deng T."/>
            <person name="Zhang A."/>
            <person name="Moore M.J."/>
            <person name="Landis J.B."/>
            <person name="Lin N."/>
            <person name="Zhang H."/>
            <person name="Zhang X."/>
            <person name="Huang J."/>
            <person name="Zhang X."/>
            <person name="Sun H."/>
            <person name="Wang H."/>
        </authorList>
    </citation>
    <scope>NUCLEOTIDE SEQUENCE [LARGE SCALE GENOMIC DNA]</scope>
    <source>
        <strain evidence="1">TB1705</strain>
        <tissue evidence="1">Leaf</tissue>
    </source>
</reference>
<dbReference type="Proteomes" id="UP000541444">
    <property type="component" value="Unassembled WGS sequence"/>
</dbReference>
<evidence type="ECO:0000313" key="1">
    <source>
        <dbReference type="EMBL" id="KAF6142945.1"/>
    </source>
</evidence>
<dbReference type="EMBL" id="JACGCM010002226">
    <property type="protein sequence ID" value="KAF6142945.1"/>
    <property type="molecule type" value="Genomic_DNA"/>
</dbReference>